<protein>
    <recommendedName>
        <fullName evidence="4">Solute-binding protein family 5 domain-containing protein</fullName>
    </recommendedName>
</protein>
<dbReference type="GO" id="GO:0043190">
    <property type="term" value="C:ATP-binding cassette (ABC) transporter complex"/>
    <property type="evidence" value="ECO:0007669"/>
    <property type="project" value="InterPro"/>
</dbReference>
<organism evidence="5 6">
    <name type="scientific">Devosia riboflavina</name>
    <dbReference type="NCBI Taxonomy" id="46914"/>
    <lineage>
        <taxon>Bacteria</taxon>
        <taxon>Pseudomonadati</taxon>
        <taxon>Pseudomonadota</taxon>
        <taxon>Alphaproteobacteria</taxon>
        <taxon>Hyphomicrobiales</taxon>
        <taxon>Devosiaceae</taxon>
        <taxon>Devosia</taxon>
    </lineage>
</organism>
<accession>A0A087M2X7</accession>
<dbReference type="SUPFAM" id="SSF53850">
    <property type="entry name" value="Periplasmic binding protein-like II"/>
    <property type="match status" value="1"/>
</dbReference>
<comment type="subcellular location">
    <subcellularLocation>
        <location evidence="1">Periplasm</location>
    </subcellularLocation>
</comment>
<dbReference type="STRING" id="46914.JP75_10075"/>
<dbReference type="Gene3D" id="3.40.190.10">
    <property type="entry name" value="Periplasmic binding protein-like II"/>
    <property type="match status" value="1"/>
</dbReference>
<feature type="signal peptide" evidence="3">
    <location>
        <begin position="1"/>
        <end position="28"/>
    </location>
</feature>
<dbReference type="Proteomes" id="UP000028981">
    <property type="component" value="Unassembled WGS sequence"/>
</dbReference>
<evidence type="ECO:0000313" key="5">
    <source>
        <dbReference type="EMBL" id="KFL31230.1"/>
    </source>
</evidence>
<dbReference type="GO" id="GO:0015833">
    <property type="term" value="P:peptide transport"/>
    <property type="evidence" value="ECO:0007669"/>
    <property type="project" value="TreeGrafter"/>
</dbReference>
<dbReference type="GO" id="GO:0030288">
    <property type="term" value="C:outer membrane-bounded periplasmic space"/>
    <property type="evidence" value="ECO:0007669"/>
    <property type="project" value="UniProtKB-ARBA"/>
</dbReference>
<evidence type="ECO:0000256" key="2">
    <source>
        <dbReference type="ARBA" id="ARBA00005695"/>
    </source>
</evidence>
<keyword evidence="3" id="KW-0732">Signal</keyword>
<feature type="chain" id="PRO_5001825847" description="Solute-binding protein family 5 domain-containing protein" evidence="3">
    <location>
        <begin position="29"/>
        <end position="500"/>
    </location>
</feature>
<dbReference type="InterPro" id="IPR030678">
    <property type="entry name" value="Peptide/Ni-bd"/>
</dbReference>
<evidence type="ECO:0000256" key="1">
    <source>
        <dbReference type="ARBA" id="ARBA00004418"/>
    </source>
</evidence>
<sequence>MSWAGRPTLRRATLALSFMGMLTAGVSAETLTLAVALDNGSFDPAIVENGPRAQYWAAVYDTLLLMEPDGSIVGNLAESYAYNEDNTVLTLKLRQDVKFTDGAPFNAEAVKANVEHLRGGTGQNSFMVGAVTDIVIVDDFTVELHLSAANPAQLTYLTMAGGVMGSPAALGTEEIISVPVGSGPYMLDVANTTKGAQYSFVRNPDYWNAEAFPYDAVVLIPMGEITARMNALRSGQVDGAQGNAQTAAEAEASGLSVNRTPIDRHGLILADREGALVPALGDVRVRQAINHAIDGEGLLAAIQRNLGHHTTQVFNLNSVAYVPELDDRYPFDPEKAKALLAEAGYANGFDLTLPENPTVPANPIITQQLADVGIRVIWDKVVSENYVTEAQSKRYGAFWMSLSTGNPWWDMTKQISASGPWNPFDSATPELDALLAKAQAASGDEYTALMREVNTYVTENAWFDIWYQADAVYFAAPDVKVTMHPQNVVPYIRHFAPATE</sequence>
<dbReference type="AlphaFoldDB" id="A0A087M2X7"/>
<proteinExistence type="inferred from homology"/>
<feature type="domain" description="Solute-binding protein family 5" evidence="4">
    <location>
        <begin position="72"/>
        <end position="408"/>
    </location>
</feature>
<dbReference type="GO" id="GO:1904680">
    <property type="term" value="F:peptide transmembrane transporter activity"/>
    <property type="evidence" value="ECO:0007669"/>
    <property type="project" value="TreeGrafter"/>
</dbReference>
<dbReference type="PANTHER" id="PTHR30290">
    <property type="entry name" value="PERIPLASMIC BINDING COMPONENT OF ABC TRANSPORTER"/>
    <property type="match status" value="1"/>
</dbReference>
<dbReference type="Gene3D" id="3.10.105.10">
    <property type="entry name" value="Dipeptide-binding Protein, Domain 3"/>
    <property type="match status" value="1"/>
</dbReference>
<reference evidence="5 6" key="1">
    <citation type="submission" date="2014-08" db="EMBL/GenBank/DDBJ databases">
        <authorList>
            <person name="Hassan Y.I."/>
            <person name="Lepp D."/>
            <person name="Zhou T."/>
        </authorList>
    </citation>
    <scope>NUCLEOTIDE SEQUENCE [LARGE SCALE GENOMIC DNA]</scope>
    <source>
        <strain evidence="5 6">IFO13584</strain>
    </source>
</reference>
<name>A0A087M2X7_9HYPH</name>
<keyword evidence="6" id="KW-1185">Reference proteome</keyword>
<gene>
    <name evidence="5" type="ORF">JP75_10075</name>
</gene>
<evidence type="ECO:0000256" key="3">
    <source>
        <dbReference type="SAM" id="SignalP"/>
    </source>
</evidence>
<dbReference type="InterPro" id="IPR000914">
    <property type="entry name" value="SBP_5_dom"/>
</dbReference>
<comment type="similarity">
    <text evidence="2">Belongs to the bacterial solute-binding protein 5 family.</text>
</comment>
<dbReference type="EMBL" id="JQGC01000007">
    <property type="protein sequence ID" value="KFL31230.1"/>
    <property type="molecule type" value="Genomic_DNA"/>
</dbReference>
<dbReference type="PANTHER" id="PTHR30290:SF83">
    <property type="entry name" value="ABC TRANSPORTER SUBSTRATE-BINDING PROTEIN"/>
    <property type="match status" value="1"/>
</dbReference>
<comment type="caution">
    <text evidence="5">The sequence shown here is derived from an EMBL/GenBank/DDBJ whole genome shotgun (WGS) entry which is preliminary data.</text>
</comment>
<dbReference type="InterPro" id="IPR039424">
    <property type="entry name" value="SBP_5"/>
</dbReference>
<dbReference type="PIRSF" id="PIRSF002741">
    <property type="entry name" value="MppA"/>
    <property type="match status" value="1"/>
</dbReference>
<evidence type="ECO:0000313" key="6">
    <source>
        <dbReference type="Proteomes" id="UP000028981"/>
    </source>
</evidence>
<evidence type="ECO:0000259" key="4">
    <source>
        <dbReference type="Pfam" id="PF00496"/>
    </source>
</evidence>
<dbReference type="Pfam" id="PF00496">
    <property type="entry name" value="SBP_bac_5"/>
    <property type="match status" value="1"/>
</dbReference>